<name>A0A118I4B1_CYNCS</name>
<dbReference type="Proteomes" id="UP000243975">
    <property type="component" value="Unassembled WGS sequence"/>
</dbReference>
<comment type="caution">
    <text evidence="1">The sequence shown here is derived from an EMBL/GenBank/DDBJ whole genome shotgun (WGS) entry which is preliminary data.</text>
</comment>
<organism evidence="1 2">
    <name type="scientific">Cynara cardunculus var. scolymus</name>
    <name type="common">Globe artichoke</name>
    <name type="synonym">Cynara scolymus</name>
    <dbReference type="NCBI Taxonomy" id="59895"/>
    <lineage>
        <taxon>Eukaryota</taxon>
        <taxon>Viridiplantae</taxon>
        <taxon>Streptophyta</taxon>
        <taxon>Embryophyta</taxon>
        <taxon>Tracheophyta</taxon>
        <taxon>Spermatophyta</taxon>
        <taxon>Magnoliopsida</taxon>
        <taxon>eudicotyledons</taxon>
        <taxon>Gunneridae</taxon>
        <taxon>Pentapetalae</taxon>
        <taxon>asterids</taxon>
        <taxon>campanulids</taxon>
        <taxon>Asterales</taxon>
        <taxon>Asteraceae</taxon>
        <taxon>Carduoideae</taxon>
        <taxon>Cardueae</taxon>
        <taxon>Carduinae</taxon>
        <taxon>Cynara</taxon>
    </lineage>
</organism>
<reference evidence="1 2" key="1">
    <citation type="journal article" date="2016" name="Sci. Rep.">
        <title>The genome sequence of the outbreeding globe artichoke constructed de novo incorporating a phase-aware low-pass sequencing strategy of F1 progeny.</title>
        <authorList>
            <person name="Scaglione D."/>
            <person name="Reyes-Chin-Wo S."/>
            <person name="Acquadro A."/>
            <person name="Froenicke L."/>
            <person name="Portis E."/>
            <person name="Beitel C."/>
            <person name="Tirone M."/>
            <person name="Mauro R."/>
            <person name="Lo Monaco A."/>
            <person name="Mauromicale G."/>
            <person name="Faccioli P."/>
            <person name="Cattivelli L."/>
            <person name="Rieseberg L."/>
            <person name="Michelmore R."/>
            <person name="Lanteri S."/>
        </authorList>
    </citation>
    <scope>NUCLEOTIDE SEQUENCE [LARGE SCALE GENOMIC DNA]</scope>
    <source>
        <strain evidence="1">2C</strain>
    </source>
</reference>
<evidence type="ECO:0000313" key="2">
    <source>
        <dbReference type="Proteomes" id="UP000243975"/>
    </source>
</evidence>
<keyword evidence="2" id="KW-1185">Reference proteome</keyword>
<proteinExistence type="predicted"/>
<sequence length="95" mass="10562">RQVTGVLEGTYVTQSSRGTTSVKVLRLQEWLPGENVSLFVASIPIICTRLKNVIVIGFNSSIVVSWNACQSHNKRRISCGNQHGINLMMCTAWRT</sequence>
<feature type="non-terminal residue" evidence="1">
    <location>
        <position position="95"/>
    </location>
</feature>
<dbReference type="Gramene" id="KVG84361">
    <property type="protein sequence ID" value="KVG84361"/>
    <property type="gene ID" value="Ccrd_026166"/>
</dbReference>
<protein>
    <submittedName>
        <fullName evidence="1">Uncharacterized protein</fullName>
    </submittedName>
</protein>
<gene>
    <name evidence="1" type="ORF">Ccrd_026166</name>
</gene>
<dbReference type="AlphaFoldDB" id="A0A118I4B1"/>
<evidence type="ECO:0000313" key="1">
    <source>
        <dbReference type="EMBL" id="KVG84361.1"/>
    </source>
</evidence>
<dbReference type="EMBL" id="LEKV01007542">
    <property type="protein sequence ID" value="KVG84361.1"/>
    <property type="molecule type" value="Genomic_DNA"/>
</dbReference>
<accession>A0A118I4B1</accession>